<sequence>MLKLAVDNAVDIVDSFVDSFRGNLENGVCRCRVI</sequence>
<keyword evidence="2" id="KW-1185">Reference proteome</keyword>
<dbReference type="Proteomes" id="UP000277811">
    <property type="component" value="Unassembled WGS sequence"/>
</dbReference>
<protein>
    <submittedName>
        <fullName evidence="1">Uncharacterized protein</fullName>
    </submittedName>
</protein>
<proteinExistence type="predicted"/>
<accession>A0A498R4T2</accession>
<evidence type="ECO:0000313" key="1">
    <source>
        <dbReference type="EMBL" id="VBB05827.1"/>
    </source>
</evidence>
<dbReference type="AlphaFoldDB" id="A0A498R4T2"/>
<gene>
    <name evidence="1" type="ORF">LUCI_1038</name>
</gene>
<organism evidence="1 2">
    <name type="scientific">Lucifera butyrica</name>
    <dbReference type="NCBI Taxonomy" id="1351585"/>
    <lineage>
        <taxon>Bacteria</taxon>
        <taxon>Bacillati</taxon>
        <taxon>Bacillota</taxon>
        <taxon>Negativicutes</taxon>
        <taxon>Veillonellales</taxon>
        <taxon>Veillonellaceae</taxon>
        <taxon>Lucifera</taxon>
    </lineage>
</organism>
<evidence type="ECO:0000313" key="2">
    <source>
        <dbReference type="Proteomes" id="UP000277811"/>
    </source>
</evidence>
<reference evidence="1 2" key="1">
    <citation type="submission" date="2018-06" db="EMBL/GenBank/DDBJ databases">
        <authorList>
            <person name="Strepis N."/>
        </authorList>
    </citation>
    <scope>NUCLEOTIDE SEQUENCE [LARGE SCALE GENOMIC DNA]</scope>
    <source>
        <strain evidence="1">LUCI</strain>
    </source>
</reference>
<dbReference type="EMBL" id="UPPP01000059">
    <property type="protein sequence ID" value="VBB05827.1"/>
    <property type="molecule type" value="Genomic_DNA"/>
</dbReference>
<name>A0A498R4T2_9FIRM</name>